<dbReference type="AlphaFoldDB" id="A0A158QPV8"/>
<evidence type="ECO:0000313" key="3">
    <source>
        <dbReference type="Proteomes" id="UP000268014"/>
    </source>
</evidence>
<proteinExistence type="predicted"/>
<gene>
    <name evidence="2" type="ORF">HPLM_LOCUS13371</name>
</gene>
<keyword evidence="3" id="KW-1185">Reference proteome</keyword>
<accession>A0A158QPV8</accession>
<protein>
    <submittedName>
        <fullName evidence="4">Titin-like</fullName>
    </submittedName>
</protein>
<organism evidence="4">
    <name type="scientific">Haemonchus placei</name>
    <name type="common">Barber's pole worm</name>
    <dbReference type="NCBI Taxonomy" id="6290"/>
    <lineage>
        <taxon>Eukaryota</taxon>
        <taxon>Metazoa</taxon>
        <taxon>Ecdysozoa</taxon>
        <taxon>Nematoda</taxon>
        <taxon>Chromadorea</taxon>
        <taxon>Rhabditida</taxon>
        <taxon>Rhabditina</taxon>
        <taxon>Rhabditomorpha</taxon>
        <taxon>Strongyloidea</taxon>
        <taxon>Trichostrongylidae</taxon>
        <taxon>Haemonchus</taxon>
    </lineage>
</organism>
<evidence type="ECO:0000256" key="1">
    <source>
        <dbReference type="SAM" id="MobiDB-lite"/>
    </source>
</evidence>
<sequence length="380" mass="42924">MEIKFLEHRGGPRQLLRSAKPTVRKKIDIIREKHLKSETLQEPDTFAPEIEKQGKPLIVPLKSEDVKKQSTSEKLGETSLTEAAQLSKLTLTEHDERVSRTKKLEELKQQSQASRQHLGIKKPAEELKDTTRLTQLTYTSEPEKSTELTKTRRKRTELEERQSEELEQTSLQLPGTEPSRVARERFEAGEKSMPIKSTQTTQSSPCSKGRARRQIVTSREIVERRILERVLTQQTLGQSCVETKIAEEHMTRKSMEDQSTKAVQQPFTKPEEAEAILRKPIPKPGETVPAVEMPTPGPPQTLGQSVVEKEIMEKRVTQEIIKEEGIKSAHGPTPKPDKAVAAVQEPTSKLPPSLVKAVTKKEIVEESVTQKFIDRSFKTG</sequence>
<name>A0A158QPV8_HAEPC</name>
<reference evidence="4" key="1">
    <citation type="submission" date="2016-04" db="UniProtKB">
        <authorList>
            <consortium name="WormBaseParasite"/>
        </authorList>
    </citation>
    <scope>IDENTIFICATION</scope>
</reference>
<feature type="region of interest" description="Disordered" evidence="1">
    <location>
        <begin position="250"/>
        <end position="305"/>
    </location>
</feature>
<feature type="compositionally biased region" description="Basic and acidic residues" evidence="1">
    <location>
        <begin position="122"/>
        <end position="131"/>
    </location>
</feature>
<feature type="compositionally biased region" description="Basic and acidic residues" evidence="1">
    <location>
        <begin position="141"/>
        <end position="164"/>
    </location>
</feature>
<dbReference type="EMBL" id="UZAF01018183">
    <property type="protein sequence ID" value="VDO48860.1"/>
    <property type="molecule type" value="Genomic_DNA"/>
</dbReference>
<feature type="compositionally biased region" description="Basic and acidic residues" evidence="1">
    <location>
        <begin position="250"/>
        <end position="259"/>
    </location>
</feature>
<feature type="compositionally biased region" description="Basic and acidic residues" evidence="1">
    <location>
        <begin position="180"/>
        <end position="190"/>
    </location>
</feature>
<feature type="compositionally biased region" description="Polar residues" evidence="1">
    <location>
        <begin position="195"/>
        <end position="206"/>
    </location>
</feature>
<feature type="region of interest" description="Disordered" evidence="1">
    <location>
        <begin position="322"/>
        <end position="346"/>
    </location>
</feature>
<dbReference type="Proteomes" id="UP000268014">
    <property type="component" value="Unassembled WGS sequence"/>
</dbReference>
<reference evidence="2 3" key="2">
    <citation type="submission" date="2018-11" db="EMBL/GenBank/DDBJ databases">
        <authorList>
            <consortium name="Pathogen Informatics"/>
        </authorList>
    </citation>
    <scope>NUCLEOTIDE SEQUENCE [LARGE SCALE GENOMIC DNA]</scope>
    <source>
        <strain evidence="2 3">MHpl1</strain>
    </source>
</reference>
<evidence type="ECO:0000313" key="4">
    <source>
        <dbReference type="WBParaSite" id="HPLM_0001337901-mRNA-1"/>
    </source>
</evidence>
<feature type="compositionally biased region" description="Basic and acidic residues" evidence="1">
    <location>
        <begin position="91"/>
        <end position="108"/>
    </location>
</feature>
<dbReference type="WBParaSite" id="HPLM_0001337901-mRNA-1">
    <property type="protein sequence ID" value="HPLM_0001337901-mRNA-1"/>
    <property type="gene ID" value="HPLM_0001337901"/>
</dbReference>
<feature type="region of interest" description="Disordered" evidence="1">
    <location>
        <begin position="86"/>
        <end position="214"/>
    </location>
</feature>
<evidence type="ECO:0000313" key="2">
    <source>
        <dbReference type="EMBL" id="VDO48860.1"/>
    </source>
</evidence>